<evidence type="ECO:0000256" key="1">
    <source>
        <dbReference type="ARBA" id="ARBA00022614"/>
    </source>
</evidence>
<dbReference type="EMBL" id="SOYY01000010">
    <property type="protein sequence ID" value="KAA0715346.1"/>
    <property type="molecule type" value="Genomic_DNA"/>
</dbReference>
<keyword evidence="1" id="KW-0433">Leucine-rich repeat</keyword>
<dbReference type="PANTHER" id="PTHR48051:SF46">
    <property type="entry name" value="LEUCINE RICH REPEAT-CONTAINING DOMAIN PROTEIN"/>
    <property type="match status" value="1"/>
</dbReference>
<keyword evidence="2" id="KW-0677">Repeat</keyword>
<proteinExistence type="predicted"/>
<dbReference type="InterPro" id="IPR050216">
    <property type="entry name" value="LRR_domain-containing"/>
</dbReference>
<dbReference type="InterPro" id="IPR025875">
    <property type="entry name" value="Leu-rich_rpt_4"/>
</dbReference>
<dbReference type="InterPro" id="IPR032675">
    <property type="entry name" value="LRR_dom_sf"/>
</dbReference>
<dbReference type="Gene3D" id="3.80.10.10">
    <property type="entry name" value="Ribonuclease Inhibitor"/>
    <property type="match status" value="1"/>
</dbReference>
<name>A0A5A9P3K4_9TELE</name>
<dbReference type="InterPro" id="IPR003591">
    <property type="entry name" value="Leu-rich_rpt_typical-subtyp"/>
</dbReference>
<dbReference type="PROSITE" id="PS51450">
    <property type="entry name" value="LRR"/>
    <property type="match status" value="1"/>
</dbReference>
<dbReference type="PANTHER" id="PTHR48051">
    <property type="match status" value="1"/>
</dbReference>
<sequence length="337" mass="38119">MDSRFTAARLDNTHGIQSPKSVQTAPPLFCLNDFLQMSQSARGSLTELRNAVLSTFNYKKLLDLLLSELHRGARQLTAIIQLEARARNCGNTTEVCESVEELWGSPERERDTHTHPPPHTPHQLLNCVTSKHFLGSRRTRSPFRPREECDVISASELALLDCLTRGGLNLSFKAHFISHLPDLTSVAHCLQSLNASFNDLTRVPHEVCDCTGLQVLNLRDNPIEEIPPEINKLHKLHTLIISFCKITHLPKQLYSLVRLQYVDVSYNLIRSLSNDIRNLSLYPSCSTAAHLPVTGHHHHIIIIITPDITVNNTTTFTLEMNTASFTRITFFLFFKTR</sequence>
<gene>
    <name evidence="3" type="ORF">E1301_Tti024179</name>
</gene>
<dbReference type="Proteomes" id="UP000324632">
    <property type="component" value="Chromosome 10"/>
</dbReference>
<keyword evidence="4" id="KW-1185">Reference proteome</keyword>
<dbReference type="InterPro" id="IPR001611">
    <property type="entry name" value="Leu-rich_rpt"/>
</dbReference>
<dbReference type="SUPFAM" id="SSF52058">
    <property type="entry name" value="L domain-like"/>
    <property type="match status" value="1"/>
</dbReference>
<dbReference type="Pfam" id="PF12799">
    <property type="entry name" value="LRR_4"/>
    <property type="match status" value="1"/>
</dbReference>
<accession>A0A5A9P3K4</accession>
<organism evidence="3 4">
    <name type="scientific">Triplophysa tibetana</name>
    <dbReference type="NCBI Taxonomy" id="1572043"/>
    <lineage>
        <taxon>Eukaryota</taxon>
        <taxon>Metazoa</taxon>
        <taxon>Chordata</taxon>
        <taxon>Craniata</taxon>
        <taxon>Vertebrata</taxon>
        <taxon>Euteleostomi</taxon>
        <taxon>Actinopterygii</taxon>
        <taxon>Neopterygii</taxon>
        <taxon>Teleostei</taxon>
        <taxon>Ostariophysi</taxon>
        <taxon>Cypriniformes</taxon>
        <taxon>Nemacheilidae</taxon>
        <taxon>Triplophysa</taxon>
    </lineage>
</organism>
<reference evidence="3 4" key="1">
    <citation type="journal article" date="2019" name="Mol. Ecol. Resour.">
        <title>Chromosome-level genome assembly of Triplophysa tibetana, a fish adapted to the harsh high-altitude environment of the Tibetan Plateau.</title>
        <authorList>
            <person name="Yang X."/>
            <person name="Liu H."/>
            <person name="Ma Z."/>
            <person name="Zou Y."/>
            <person name="Zou M."/>
            <person name="Mao Y."/>
            <person name="Li X."/>
            <person name="Wang H."/>
            <person name="Chen T."/>
            <person name="Wang W."/>
            <person name="Yang R."/>
        </authorList>
    </citation>
    <scope>NUCLEOTIDE SEQUENCE [LARGE SCALE GENOMIC DNA]</scope>
    <source>
        <strain evidence="3">TTIB1903HZAU</strain>
        <tissue evidence="3">Muscle</tissue>
    </source>
</reference>
<dbReference type="GO" id="GO:0005737">
    <property type="term" value="C:cytoplasm"/>
    <property type="evidence" value="ECO:0007669"/>
    <property type="project" value="TreeGrafter"/>
</dbReference>
<evidence type="ECO:0000256" key="2">
    <source>
        <dbReference type="ARBA" id="ARBA00022737"/>
    </source>
</evidence>
<dbReference type="SMART" id="SM00369">
    <property type="entry name" value="LRR_TYP"/>
    <property type="match status" value="4"/>
</dbReference>
<protein>
    <submittedName>
        <fullName evidence="3">Uncharacterized protein</fullName>
    </submittedName>
</protein>
<dbReference type="AlphaFoldDB" id="A0A5A9P3K4"/>
<comment type="caution">
    <text evidence="3">The sequence shown here is derived from an EMBL/GenBank/DDBJ whole genome shotgun (WGS) entry which is preliminary data.</text>
</comment>
<evidence type="ECO:0000313" key="3">
    <source>
        <dbReference type="EMBL" id="KAA0715346.1"/>
    </source>
</evidence>
<evidence type="ECO:0000313" key="4">
    <source>
        <dbReference type="Proteomes" id="UP000324632"/>
    </source>
</evidence>